<evidence type="ECO:0000256" key="1">
    <source>
        <dbReference type="ARBA" id="ARBA00022801"/>
    </source>
</evidence>
<keyword evidence="5" id="KW-1185">Reference proteome</keyword>
<dbReference type="PROSITE" id="PS01247">
    <property type="entry name" value="IUNH"/>
    <property type="match status" value="1"/>
</dbReference>
<proteinExistence type="predicted"/>
<accession>A0ABN3VJ75</accession>
<dbReference type="InterPro" id="IPR036452">
    <property type="entry name" value="Ribo_hydro-like"/>
</dbReference>
<dbReference type="PANTHER" id="PTHR12304:SF4">
    <property type="entry name" value="URIDINE NUCLEOSIDASE"/>
    <property type="match status" value="1"/>
</dbReference>
<feature type="domain" description="Inosine/uridine-preferring nucleoside hydrolase" evidence="3">
    <location>
        <begin position="5"/>
        <end position="300"/>
    </location>
</feature>
<organism evidence="4 5">
    <name type="scientific">Saccharopolyspora taberi</name>
    <dbReference type="NCBI Taxonomy" id="60895"/>
    <lineage>
        <taxon>Bacteria</taxon>
        <taxon>Bacillati</taxon>
        <taxon>Actinomycetota</taxon>
        <taxon>Actinomycetes</taxon>
        <taxon>Pseudonocardiales</taxon>
        <taxon>Pseudonocardiaceae</taxon>
        <taxon>Saccharopolyspora</taxon>
    </lineage>
</organism>
<dbReference type="EMBL" id="BAAAUX010000022">
    <property type="protein sequence ID" value="GAA2810672.1"/>
    <property type="molecule type" value="Genomic_DNA"/>
</dbReference>
<dbReference type="InterPro" id="IPR023186">
    <property type="entry name" value="IUNH"/>
</dbReference>
<keyword evidence="2" id="KW-0326">Glycosidase</keyword>
<dbReference type="PANTHER" id="PTHR12304">
    <property type="entry name" value="INOSINE-URIDINE PREFERRING NUCLEOSIDE HYDROLASE"/>
    <property type="match status" value="1"/>
</dbReference>
<dbReference type="Pfam" id="PF01156">
    <property type="entry name" value="IU_nuc_hydro"/>
    <property type="match status" value="1"/>
</dbReference>
<dbReference type="RefSeq" id="WP_344684124.1">
    <property type="nucleotide sequence ID" value="NZ_BAAAUX010000022.1"/>
</dbReference>
<dbReference type="InterPro" id="IPR001910">
    <property type="entry name" value="Inosine/uridine_hydrolase_dom"/>
</dbReference>
<dbReference type="Proteomes" id="UP001500979">
    <property type="component" value="Unassembled WGS sequence"/>
</dbReference>
<dbReference type="GO" id="GO:0016787">
    <property type="term" value="F:hydrolase activity"/>
    <property type="evidence" value="ECO:0007669"/>
    <property type="project" value="UniProtKB-KW"/>
</dbReference>
<evidence type="ECO:0000313" key="4">
    <source>
        <dbReference type="EMBL" id="GAA2810672.1"/>
    </source>
</evidence>
<sequence>MTVPVVLDCDPGHDDAIAILLAAASDALDLRAVTTVGGNQSLEKVTRNACRVLSVAGVTDVPVAAGASGPLVRRLRVAADVHGESGLDGPEWGPTTVRPSEVGGVELLRRTLAEAESPVAVVAAGPLTNVAALLLAHPEITGRIREISWMGGSTGRGNVTPLAEFNAATDPEAARIVFRSGLPVTMCGLDVTHQALVTPDVLARLRSLGTTVGDIAVDLMTFFGSTYREVFGFEAPPLHDPVAVARVADPSLVRTVRVNVEVETRGDLTAGATVADLARRTGRAPNADVALGLDADRFWDLVVGALAAYR</sequence>
<dbReference type="SUPFAM" id="SSF53590">
    <property type="entry name" value="Nucleoside hydrolase"/>
    <property type="match status" value="1"/>
</dbReference>
<reference evidence="4 5" key="1">
    <citation type="journal article" date="2019" name="Int. J. Syst. Evol. Microbiol.">
        <title>The Global Catalogue of Microorganisms (GCM) 10K type strain sequencing project: providing services to taxonomists for standard genome sequencing and annotation.</title>
        <authorList>
            <consortium name="The Broad Institute Genomics Platform"/>
            <consortium name="The Broad Institute Genome Sequencing Center for Infectious Disease"/>
            <person name="Wu L."/>
            <person name="Ma J."/>
        </authorList>
    </citation>
    <scope>NUCLEOTIDE SEQUENCE [LARGE SCALE GENOMIC DNA]</scope>
    <source>
        <strain evidence="4 5">JCM 9383</strain>
    </source>
</reference>
<keyword evidence="1 4" id="KW-0378">Hydrolase</keyword>
<comment type="caution">
    <text evidence="4">The sequence shown here is derived from an EMBL/GenBank/DDBJ whole genome shotgun (WGS) entry which is preliminary data.</text>
</comment>
<dbReference type="Gene3D" id="3.90.245.10">
    <property type="entry name" value="Ribonucleoside hydrolase-like"/>
    <property type="match status" value="1"/>
</dbReference>
<evidence type="ECO:0000313" key="5">
    <source>
        <dbReference type="Proteomes" id="UP001500979"/>
    </source>
</evidence>
<evidence type="ECO:0000256" key="2">
    <source>
        <dbReference type="ARBA" id="ARBA00023295"/>
    </source>
</evidence>
<dbReference type="CDD" id="cd02651">
    <property type="entry name" value="nuc_hydro_IU_UC_XIUA"/>
    <property type="match status" value="1"/>
</dbReference>
<gene>
    <name evidence="4" type="ORF">GCM10010470_52470</name>
</gene>
<dbReference type="InterPro" id="IPR015910">
    <property type="entry name" value="I/U_nuclsd_hydro_CS"/>
</dbReference>
<protein>
    <submittedName>
        <fullName evidence="4">Nucleoside hydrolase</fullName>
    </submittedName>
</protein>
<evidence type="ECO:0000259" key="3">
    <source>
        <dbReference type="Pfam" id="PF01156"/>
    </source>
</evidence>
<name>A0ABN3VJ75_9PSEU</name>